<dbReference type="Proteomes" id="UP000289193">
    <property type="component" value="Unassembled WGS sequence"/>
</dbReference>
<keyword evidence="5" id="KW-1185">Reference proteome</keyword>
<evidence type="ECO:0000313" key="2">
    <source>
        <dbReference type="EMBL" id="AXH12080.1"/>
    </source>
</evidence>
<name>A0AAX2ACR8_9BACT</name>
<evidence type="ECO:0000313" key="3">
    <source>
        <dbReference type="EMBL" id="RXK11189.1"/>
    </source>
</evidence>
<dbReference type="PANTHER" id="PTHR36444:SF2">
    <property type="entry name" value="TRANSCRIPTIONAL REGULATOR PROTEIN YOBU-RELATED"/>
    <property type="match status" value="1"/>
</dbReference>
<dbReference type="PANTHER" id="PTHR36444">
    <property type="entry name" value="TRANSCRIPTIONAL REGULATOR PROTEIN YOBU-RELATED"/>
    <property type="match status" value="1"/>
</dbReference>
<dbReference type="InterPro" id="IPR053182">
    <property type="entry name" value="YobU-like_regulator"/>
</dbReference>
<proteinExistence type="predicted"/>
<dbReference type="RefSeq" id="WP_114838923.1">
    <property type="nucleotide sequence ID" value="NZ_CP031217.1"/>
</dbReference>
<dbReference type="Pfam" id="PF14526">
    <property type="entry name" value="Cass2"/>
    <property type="match status" value="1"/>
</dbReference>
<feature type="domain" description="AraC effector-binding" evidence="1">
    <location>
        <begin position="1"/>
        <end position="148"/>
    </location>
</feature>
<dbReference type="Gene3D" id="3.20.80.10">
    <property type="entry name" value="Regulatory factor, effector binding domain"/>
    <property type="match status" value="1"/>
</dbReference>
<dbReference type="EMBL" id="CP031217">
    <property type="protein sequence ID" value="AXH12080.1"/>
    <property type="molecule type" value="Genomic_DNA"/>
</dbReference>
<sequence>MKVKYLEKFYVSGITTRTNNETELNEETAQIPALWDKYAEENIEGKTFNKAKSMAMYGVYNKYESDVNSDYDYTIGVEVTKPKNAITIEKDRYLVFTKNGEFPEVVIEAWKDVWDYFASEACEYERAYNYDFEKYAKEDEIEIYISIK</sequence>
<evidence type="ECO:0000313" key="4">
    <source>
        <dbReference type="Proteomes" id="UP000253850"/>
    </source>
</evidence>
<accession>A0AAX2ACR8</accession>
<dbReference type="AlphaFoldDB" id="A0AAX2ACR8"/>
<gene>
    <name evidence="2" type="ORF">ABIV_1076</name>
    <name evidence="3" type="ORF">CRV05_02145</name>
</gene>
<reference evidence="2 4" key="2">
    <citation type="submission" date="2018-07" db="EMBL/GenBank/DDBJ databases">
        <title>Complete genome of the Arcobacter bivalviorum type strain LMG 26154.</title>
        <authorList>
            <person name="Miller W.G."/>
            <person name="Yee E."/>
            <person name="Bono J.L."/>
        </authorList>
    </citation>
    <scope>NUCLEOTIDE SEQUENCE [LARGE SCALE GENOMIC DNA]</scope>
    <source>
        <strain evidence="2 4">LMG 26154</strain>
    </source>
</reference>
<organism evidence="3 5">
    <name type="scientific">Halarcobacter bivalviorum</name>
    <dbReference type="NCBI Taxonomy" id="663364"/>
    <lineage>
        <taxon>Bacteria</taxon>
        <taxon>Pseudomonadati</taxon>
        <taxon>Campylobacterota</taxon>
        <taxon>Epsilonproteobacteria</taxon>
        <taxon>Campylobacterales</taxon>
        <taxon>Arcobacteraceae</taxon>
        <taxon>Halarcobacter</taxon>
    </lineage>
</organism>
<dbReference type="EMBL" id="PDKM01000001">
    <property type="protein sequence ID" value="RXK11189.1"/>
    <property type="molecule type" value="Genomic_DNA"/>
</dbReference>
<dbReference type="InterPro" id="IPR010499">
    <property type="entry name" value="AraC_E-bd"/>
</dbReference>
<dbReference type="Proteomes" id="UP000253850">
    <property type="component" value="Chromosome"/>
</dbReference>
<dbReference type="KEGG" id="hbv:ABIV_1076"/>
<dbReference type="SMART" id="SM00871">
    <property type="entry name" value="AraC_E_bind"/>
    <property type="match status" value="1"/>
</dbReference>
<dbReference type="SUPFAM" id="SSF55136">
    <property type="entry name" value="Probable bacterial effector-binding domain"/>
    <property type="match status" value="1"/>
</dbReference>
<protein>
    <submittedName>
        <fullName evidence="3">AraC family transcriptional regulator</fullName>
    </submittedName>
    <submittedName>
        <fullName evidence="2">Transcriptional regulator, AraC family</fullName>
    </submittedName>
</protein>
<reference evidence="3 5" key="1">
    <citation type="submission" date="2017-10" db="EMBL/GenBank/DDBJ databases">
        <title>Genomics of the genus Arcobacter.</title>
        <authorList>
            <person name="Perez-Cataluna A."/>
            <person name="Figueras M.J."/>
        </authorList>
    </citation>
    <scope>NUCLEOTIDE SEQUENCE [LARGE SCALE GENOMIC DNA]</scope>
    <source>
        <strain evidence="3 5">CECT 7835</strain>
    </source>
</reference>
<evidence type="ECO:0000259" key="1">
    <source>
        <dbReference type="SMART" id="SM00871"/>
    </source>
</evidence>
<dbReference type="InterPro" id="IPR011256">
    <property type="entry name" value="Reg_factor_effector_dom_sf"/>
</dbReference>
<evidence type="ECO:0000313" key="5">
    <source>
        <dbReference type="Proteomes" id="UP000289193"/>
    </source>
</evidence>
<dbReference type="InterPro" id="IPR029441">
    <property type="entry name" value="Cass2"/>
</dbReference>